<dbReference type="InterPro" id="IPR038576">
    <property type="entry name" value="Methyltransf_Zn-bd_dom_put_sf"/>
</dbReference>
<keyword evidence="1" id="KW-0175">Coiled coil</keyword>
<dbReference type="Gene3D" id="6.10.250.3100">
    <property type="match status" value="1"/>
</dbReference>
<accession>A0A1F5HY56</accession>
<reference evidence="4 5" key="1">
    <citation type="journal article" date="2016" name="Nat. Commun.">
        <title>Thousands of microbial genomes shed light on interconnected biogeochemical processes in an aquifer system.</title>
        <authorList>
            <person name="Anantharaman K."/>
            <person name="Brown C.T."/>
            <person name="Hug L.A."/>
            <person name="Sharon I."/>
            <person name="Castelle C.J."/>
            <person name="Probst A.J."/>
            <person name="Thomas B.C."/>
            <person name="Singh A."/>
            <person name="Wilkins M.J."/>
            <person name="Karaoz U."/>
            <person name="Brodie E.L."/>
            <person name="Williams K.H."/>
            <person name="Hubbard S.S."/>
            <person name="Banfield J.F."/>
        </authorList>
    </citation>
    <scope>NUCLEOTIDE SEQUENCE [LARGE SCALE GENOMIC DNA]</scope>
</reference>
<dbReference type="AlphaFoldDB" id="A0A1F5HY56"/>
<dbReference type="InterPro" id="IPR013691">
    <property type="entry name" value="MeTrfase_14"/>
</dbReference>
<name>A0A1F5HY56_9BACT</name>
<dbReference type="Gene3D" id="3.40.50.720">
    <property type="entry name" value="NAD(P)-binding Rossmann-like Domain"/>
    <property type="match status" value="1"/>
</dbReference>
<dbReference type="InterPro" id="IPR029063">
    <property type="entry name" value="SAM-dependent_MTases_sf"/>
</dbReference>
<dbReference type="Gene3D" id="3.40.50.150">
    <property type="entry name" value="Vaccinia Virus protein VP39"/>
    <property type="match status" value="1"/>
</dbReference>
<evidence type="ECO:0008006" key="6">
    <source>
        <dbReference type="Google" id="ProtNLM"/>
    </source>
</evidence>
<dbReference type="Pfam" id="PF08421">
    <property type="entry name" value="Methyltransf_13"/>
    <property type="match status" value="1"/>
</dbReference>
<dbReference type="Gene3D" id="6.20.50.110">
    <property type="entry name" value="Methyltransferase, zinc-binding domain"/>
    <property type="match status" value="1"/>
</dbReference>
<organism evidence="4 5">
    <name type="scientific">Candidatus Curtissbacteria bacterium RIFCSPLOWO2_01_FULL_42_26</name>
    <dbReference type="NCBI Taxonomy" id="1797729"/>
    <lineage>
        <taxon>Bacteria</taxon>
        <taxon>Candidatus Curtissiibacteriota</taxon>
    </lineage>
</organism>
<dbReference type="STRING" id="1797729.A3A60_00920"/>
<dbReference type="SUPFAM" id="SSF53335">
    <property type="entry name" value="S-adenosyl-L-methionine-dependent methyltransferases"/>
    <property type="match status" value="1"/>
</dbReference>
<evidence type="ECO:0000313" key="4">
    <source>
        <dbReference type="EMBL" id="OGE08899.1"/>
    </source>
</evidence>
<evidence type="ECO:0000259" key="2">
    <source>
        <dbReference type="Pfam" id="PF08421"/>
    </source>
</evidence>
<dbReference type="InterPro" id="IPR013630">
    <property type="entry name" value="Methyltransf_Zn-bd_dom_put"/>
</dbReference>
<dbReference type="EMBL" id="MFBS01000030">
    <property type="protein sequence ID" value="OGE08899.1"/>
    <property type="molecule type" value="Genomic_DNA"/>
</dbReference>
<feature type="coiled-coil region" evidence="1">
    <location>
        <begin position="293"/>
        <end position="320"/>
    </location>
</feature>
<dbReference type="Proteomes" id="UP000179227">
    <property type="component" value="Unassembled WGS sequence"/>
</dbReference>
<feature type="domain" description="Methyltransferase putative zinc binding" evidence="2">
    <location>
        <begin position="11"/>
        <end position="72"/>
    </location>
</feature>
<evidence type="ECO:0000256" key="1">
    <source>
        <dbReference type="SAM" id="Coils"/>
    </source>
</evidence>
<sequence>MSSHAKNVTKCRICSSRKLFKFLDLGLMPIPNGFIKEIDLQNDEDKFELACFFCETCGLVQLTKVVNPMVMFQNYAYVSAMANVMMNNFSNLSYEIYKTLRLNNKSLVVDVGSNDGSLLAFFKNYGVRVLGIDPARNLAKIAQLRGIPTEPVLFNLNNATKIVKKYGRADVICATNVIAHIDSLREVMMGINNLLTENGSFVTEFPFLLDLIKKNEFDTVYHEHLSYFSLRPWIRLVESYDLEVVNVRRLLIHGGSIRLVHRRKNVKKRKSSKVLDYLISLEESAGLYSKNKLSSFSNEVEKLKSDLRKLLLDLKKDKKRIIGYGAAAKGNVLMNYFGIDRKFLDYIVDSTPFKQGLFTPGNHIPIVGEMQFRNDKNVDFALILAWNFADEIIAKEKKFKKRGGKFIVPIPKLKII</sequence>
<gene>
    <name evidence="4" type="ORF">A3A60_00920</name>
</gene>
<proteinExistence type="predicted"/>
<dbReference type="PANTHER" id="PTHR43861:SF5">
    <property type="entry name" value="BLL5978 PROTEIN"/>
    <property type="match status" value="1"/>
</dbReference>
<feature type="domain" description="C-methyltransferase" evidence="3">
    <location>
        <begin position="252"/>
        <end position="411"/>
    </location>
</feature>
<dbReference type="Pfam" id="PF13489">
    <property type="entry name" value="Methyltransf_23"/>
    <property type="match status" value="1"/>
</dbReference>
<evidence type="ECO:0000259" key="3">
    <source>
        <dbReference type="Pfam" id="PF08484"/>
    </source>
</evidence>
<dbReference type="PANTHER" id="PTHR43861">
    <property type="entry name" value="TRANS-ACONITATE 2-METHYLTRANSFERASE-RELATED"/>
    <property type="match status" value="1"/>
</dbReference>
<evidence type="ECO:0000313" key="5">
    <source>
        <dbReference type="Proteomes" id="UP000179227"/>
    </source>
</evidence>
<protein>
    <recommendedName>
        <fullName evidence="6">Methyltransferase</fullName>
    </recommendedName>
</protein>
<comment type="caution">
    <text evidence="4">The sequence shown here is derived from an EMBL/GenBank/DDBJ whole genome shotgun (WGS) entry which is preliminary data.</text>
</comment>
<dbReference type="Pfam" id="PF08484">
    <property type="entry name" value="Methyltransf_14"/>
    <property type="match status" value="1"/>
</dbReference>